<feature type="transmembrane region" description="Helical" evidence="2">
    <location>
        <begin position="68"/>
        <end position="91"/>
    </location>
</feature>
<evidence type="ECO:0000256" key="2">
    <source>
        <dbReference type="SAM" id="Phobius"/>
    </source>
</evidence>
<organism evidence="3 4">
    <name type="scientific">Auritidibacter ignavus</name>
    <dbReference type="NCBI Taxonomy" id="678932"/>
    <lineage>
        <taxon>Bacteria</taxon>
        <taxon>Bacillati</taxon>
        <taxon>Actinomycetota</taxon>
        <taxon>Actinomycetes</taxon>
        <taxon>Micrococcales</taxon>
        <taxon>Micrococcaceae</taxon>
        <taxon>Auritidibacter</taxon>
    </lineage>
</organism>
<dbReference type="Proteomes" id="UP001224674">
    <property type="component" value="Chromosome"/>
</dbReference>
<keyword evidence="2" id="KW-0472">Membrane</keyword>
<reference evidence="3 4" key="1">
    <citation type="submission" date="2023-03" db="EMBL/GenBank/DDBJ databases">
        <title>Complete genome sequences of several Auritidibacter ignavus strains isolated from ear infections.</title>
        <authorList>
            <person name="Baehr T."/>
            <person name="Baumhoegger A.M."/>
        </authorList>
    </citation>
    <scope>NUCLEOTIDE SEQUENCE [LARGE SCALE GENOMIC DNA]</scope>
    <source>
        <strain evidence="3 4">BABAE-6</strain>
    </source>
</reference>
<feature type="compositionally biased region" description="Low complexity" evidence="1">
    <location>
        <begin position="1"/>
        <end position="22"/>
    </location>
</feature>
<keyword evidence="2" id="KW-0812">Transmembrane</keyword>
<evidence type="ECO:0000313" key="4">
    <source>
        <dbReference type="Proteomes" id="UP001224674"/>
    </source>
</evidence>
<feature type="transmembrane region" description="Helical" evidence="2">
    <location>
        <begin position="35"/>
        <end position="56"/>
    </location>
</feature>
<keyword evidence="4" id="KW-1185">Reference proteome</keyword>
<proteinExistence type="predicted"/>
<gene>
    <name evidence="3" type="ORF">QDX21_12065</name>
</gene>
<dbReference type="EMBL" id="CP122566">
    <property type="protein sequence ID" value="WGH93009.1"/>
    <property type="molecule type" value="Genomic_DNA"/>
</dbReference>
<dbReference type="RefSeq" id="WP_146206239.1">
    <property type="nucleotide sequence ID" value="NZ_CP122562.1"/>
</dbReference>
<dbReference type="AlphaFoldDB" id="A0AAJ6ANI7"/>
<evidence type="ECO:0000313" key="3">
    <source>
        <dbReference type="EMBL" id="WGH93009.1"/>
    </source>
</evidence>
<accession>A0AAJ6ANI7</accession>
<protein>
    <submittedName>
        <fullName evidence="3">Uncharacterized protein</fullName>
    </submittedName>
</protein>
<dbReference type="GeneID" id="83695749"/>
<evidence type="ECO:0000256" key="1">
    <source>
        <dbReference type="SAM" id="MobiDB-lite"/>
    </source>
</evidence>
<name>A0AAJ6ANI7_9MICC</name>
<keyword evidence="2" id="KW-1133">Transmembrane helix</keyword>
<feature type="region of interest" description="Disordered" evidence="1">
    <location>
        <begin position="1"/>
        <end position="24"/>
    </location>
</feature>
<sequence length="152" mass="16747">MSSPVSPQSAPDPDQPDGSPQPEQETVVFRRAPKIAPFLVGGALLGVLVALVMVGIQGTSEDYTLMATLGFFAVLFAVPGVALGGLLWLVLDRQSKKHTRTYYSRPVDDPRQADYAVTDDEWSAWRSQTARRLADEQFQARKQARKNQKKSS</sequence>